<reference evidence="2" key="1">
    <citation type="journal article" date="2019" name="Int. J. Syst. Evol. Microbiol.">
        <title>The Global Catalogue of Microorganisms (GCM) 10K type strain sequencing project: providing services to taxonomists for standard genome sequencing and annotation.</title>
        <authorList>
            <consortium name="The Broad Institute Genomics Platform"/>
            <consortium name="The Broad Institute Genome Sequencing Center for Infectious Disease"/>
            <person name="Wu L."/>
            <person name="Ma J."/>
        </authorList>
    </citation>
    <scope>NUCLEOTIDE SEQUENCE [LARGE SCALE GENOMIC DNA]</scope>
    <source>
        <strain evidence="2">CCUG 53903</strain>
    </source>
</reference>
<protein>
    <submittedName>
        <fullName evidence="1">Uncharacterized protein</fullName>
    </submittedName>
</protein>
<evidence type="ECO:0000313" key="2">
    <source>
        <dbReference type="Proteomes" id="UP001596058"/>
    </source>
</evidence>
<dbReference type="Proteomes" id="UP001596058">
    <property type="component" value="Unassembled WGS sequence"/>
</dbReference>
<accession>A0ABW1CSR0</accession>
<dbReference type="EMBL" id="JBHSPA010000031">
    <property type="protein sequence ID" value="MFC5827970.1"/>
    <property type="molecule type" value="Genomic_DNA"/>
</dbReference>
<name>A0ABW1CSR0_9ACTN</name>
<sequence length="128" mass="13981">MTRQTRTLPALAAGRVEMPYAILTWSESFACDTTWNEHSHPFHELLWNERGASTAVVGSRAWTITPTLLERLAGTDLAPGSRAVTEAMVLDVLTPSSHELLLHVPTSDLLRPIADAVRDDPGDRPPSA</sequence>
<comment type="caution">
    <text evidence="1">The sequence shown here is derived from an EMBL/GenBank/DDBJ whole genome shotgun (WGS) entry which is preliminary data.</text>
</comment>
<evidence type="ECO:0000313" key="1">
    <source>
        <dbReference type="EMBL" id="MFC5827970.1"/>
    </source>
</evidence>
<proteinExistence type="predicted"/>
<dbReference type="RefSeq" id="WP_379517481.1">
    <property type="nucleotide sequence ID" value="NZ_JBHSPA010000031.1"/>
</dbReference>
<keyword evidence="2" id="KW-1185">Reference proteome</keyword>
<organism evidence="1 2">
    <name type="scientific">Nonomuraea insulae</name>
    <dbReference type="NCBI Taxonomy" id="1616787"/>
    <lineage>
        <taxon>Bacteria</taxon>
        <taxon>Bacillati</taxon>
        <taxon>Actinomycetota</taxon>
        <taxon>Actinomycetes</taxon>
        <taxon>Streptosporangiales</taxon>
        <taxon>Streptosporangiaceae</taxon>
        <taxon>Nonomuraea</taxon>
    </lineage>
</organism>
<gene>
    <name evidence="1" type="ORF">ACFPZ3_29250</name>
</gene>